<organism evidence="2 3">
    <name type="scientific">Streblomastix strix</name>
    <dbReference type="NCBI Taxonomy" id="222440"/>
    <lineage>
        <taxon>Eukaryota</taxon>
        <taxon>Metamonada</taxon>
        <taxon>Preaxostyla</taxon>
        <taxon>Oxymonadida</taxon>
        <taxon>Streblomastigidae</taxon>
        <taxon>Streblomastix</taxon>
    </lineage>
</organism>
<dbReference type="GO" id="GO:0005634">
    <property type="term" value="C:nucleus"/>
    <property type="evidence" value="ECO:0007669"/>
    <property type="project" value="TreeGrafter"/>
</dbReference>
<dbReference type="AlphaFoldDB" id="A0A5J4VY84"/>
<dbReference type="PANTHER" id="PTHR19303">
    <property type="entry name" value="TRANSPOSON"/>
    <property type="match status" value="1"/>
</dbReference>
<proteinExistence type="predicted"/>
<accession>A0A5J4VY84</accession>
<name>A0A5J4VY84_9EUKA</name>
<dbReference type="OrthoDB" id="4327074at2759"/>
<dbReference type="EMBL" id="SNRW01004310">
    <property type="protein sequence ID" value="KAA6387597.1"/>
    <property type="molecule type" value="Genomic_DNA"/>
</dbReference>
<evidence type="ECO:0000259" key="1">
    <source>
        <dbReference type="Pfam" id="PF03184"/>
    </source>
</evidence>
<dbReference type="InterPro" id="IPR050863">
    <property type="entry name" value="CenT-Element_Derived"/>
</dbReference>
<dbReference type="Pfam" id="PF03184">
    <property type="entry name" value="DDE_1"/>
    <property type="match status" value="1"/>
</dbReference>
<evidence type="ECO:0000313" key="3">
    <source>
        <dbReference type="Proteomes" id="UP000324800"/>
    </source>
</evidence>
<reference evidence="2 3" key="1">
    <citation type="submission" date="2019-03" db="EMBL/GenBank/DDBJ databases">
        <title>Single cell metagenomics reveals metabolic interactions within the superorganism composed of flagellate Streblomastix strix and complex community of Bacteroidetes bacteria on its surface.</title>
        <authorList>
            <person name="Treitli S.C."/>
            <person name="Kolisko M."/>
            <person name="Husnik F."/>
            <person name="Keeling P."/>
            <person name="Hampl V."/>
        </authorList>
    </citation>
    <scope>NUCLEOTIDE SEQUENCE [LARGE SCALE GENOMIC DNA]</scope>
    <source>
        <strain evidence="2">ST1C</strain>
    </source>
</reference>
<protein>
    <recommendedName>
        <fullName evidence="1">DDE-1 domain-containing protein</fullName>
    </recommendedName>
</protein>
<sequence length="244" mass="27338">MCISVMAAAAISGDTLIPYAIMKQPVNHDEFLKVGIRKNIDVVIAESTGTNMTNWLFPDQLPKCVVPYVDMLRNKLGLDINSPAALLVDNCSSHLSNYTKLICALNNIKLITLPPNSTQYLQMLDLGVFGAYKQHLQTLRRHQTHDTPYRILFLALSALRQAMTPVTIFNSFAGAGIVRDVHEEGHVYCHISEDTFLDIIDSIDADNILLKYVGSRTTRKTKPRGFGYVNEMQMCEQSSIGWFN</sequence>
<dbReference type="Proteomes" id="UP000324800">
    <property type="component" value="Unassembled WGS sequence"/>
</dbReference>
<dbReference type="GO" id="GO:0003677">
    <property type="term" value="F:DNA binding"/>
    <property type="evidence" value="ECO:0007669"/>
    <property type="project" value="TreeGrafter"/>
</dbReference>
<dbReference type="Gene3D" id="3.30.420.10">
    <property type="entry name" value="Ribonuclease H-like superfamily/Ribonuclease H"/>
    <property type="match status" value="1"/>
</dbReference>
<comment type="caution">
    <text evidence="2">The sequence shown here is derived from an EMBL/GenBank/DDBJ whole genome shotgun (WGS) entry which is preliminary data.</text>
</comment>
<gene>
    <name evidence="2" type="ORF">EZS28_016877</name>
</gene>
<dbReference type="InterPro" id="IPR036397">
    <property type="entry name" value="RNaseH_sf"/>
</dbReference>
<feature type="domain" description="DDE-1" evidence="1">
    <location>
        <begin position="4"/>
        <end position="136"/>
    </location>
</feature>
<evidence type="ECO:0000313" key="2">
    <source>
        <dbReference type="EMBL" id="KAA6387597.1"/>
    </source>
</evidence>
<dbReference type="InterPro" id="IPR004875">
    <property type="entry name" value="DDE_SF_endonuclease_dom"/>
</dbReference>